<keyword evidence="2" id="KW-1185">Reference proteome</keyword>
<gene>
    <name evidence="1" type="ORF">N0F65_003872</name>
</gene>
<dbReference type="EMBL" id="DAKRPA010000022">
    <property type="protein sequence ID" value="DBA03152.1"/>
    <property type="molecule type" value="Genomic_DNA"/>
</dbReference>
<proteinExistence type="predicted"/>
<protein>
    <submittedName>
        <fullName evidence="1">Uncharacterized protein</fullName>
    </submittedName>
</protein>
<accession>A0AAV2ZC80</accession>
<comment type="caution">
    <text evidence="1">The sequence shown here is derived from an EMBL/GenBank/DDBJ whole genome shotgun (WGS) entry which is preliminary data.</text>
</comment>
<sequence length="394" mass="44926">MNVNGELILASVSACVDAYSYWYRKSQRHQRFMWAVEQLATYNRTVQATLADRYEGKPVHDNAAFIATCWHWNASWMWLCSRSPVCQRLHTSKGTSAVEAWMKVVADDHCSADMLIAHCRNACFAVDMVRRKAVPEMFAPTGARAAFLSLVVRSLKLTLTPLYDFYKLSATQLFRVVILNNDIRHVLFTTRAELMAFHSWLHSEIQHQRNLVPDSVAASVIAEFIVGARLPVFNIVNLLQQSTHQHSPVEYALQVTCQLLIYLESTSPDYSRFWRRQLTSALLEYLVCSSRHLRHLAFRCLRWSDSQLLMKFIVDEVEVTAPLAAAFSCWLRKLPEEELEVQLHTLLDCYCAKVAEDVQPQKVVSTPAEMYAAPKVVQGQPSAESSVISPRLDE</sequence>
<evidence type="ECO:0000313" key="1">
    <source>
        <dbReference type="EMBL" id="DBA03152.1"/>
    </source>
</evidence>
<reference evidence="1" key="2">
    <citation type="journal article" date="2023" name="Microbiol Resour">
        <title>Decontamination and Annotation of the Draft Genome Sequence of the Oomycete Lagenidium giganteum ARSEF 373.</title>
        <authorList>
            <person name="Morgan W.R."/>
            <person name="Tartar A."/>
        </authorList>
    </citation>
    <scope>NUCLEOTIDE SEQUENCE</scope>
    <source>
        <strain evidence="1">ARSEF 373</strain>
    </source>
</reference>
<dbReference type="Proteomes" id="UP001146120">
    <property type="component" value="Unassembled WGS sequence"/>
</dbReference>
<evidence type="ECO:0000313" key="2">
    <source>
        <dbReference type="Proteomes" id="UP001146120"/>
    </source>
</evidence>
<reference evidence="1" key="1">
    <citation type="submission" date="2022-11" db="EMBL/GenBank/DDBJ databases">
        <authorList>
            <person name="Morgan W.R."/>
            <person name="Tartar A."/>
        </authorList>
    </citation>
    <scope>NUCLEOTIDE SEQUENCE</scope>
    <source>
        <strain evidence="1">ARSEF 373</strain>
    </source>
</reference>
<dbReference type="AlphaFoldDB" id="A0AAV2ZC80"/>
<organism evidence="1 2">
    <name type="scientific">Lagenidium giganteum</name>
    <dbReference type="NCBI Taxonomy" id="4803"/>
    <lineage>
        <taxon>Eukaryota</taxon>
        <taxon>Sar</taxon>
        <taxon>Stramenopiles</taxon>
        <taxon>Oomycota</taxon>
        <taxon>Peronosporomycetes</taxon>
        <taxon>Pythiales</taxon>
        <taxon>Pythiaceae</taxon>
    </lineage>
</organism>
<name>A0AAV2ZC80_9STRA</name>